<dbReference type="InterPro" id="IPR021322">
    <property type="entry name" value="DUF2924"/>
</dbReference>
<dbReference type="Pfam" id="PF11149">
    <property type="entry name" value="DUF2924"/>
    <property type="match status" value="1"/>
</dbReference>
<name>A0A4Q7YXF2_9BACT</name>
<accession>A0A4Q7YXF2</accession>
<reference evidence="1 2" key="1">
    <citation type="submission" date="2019-02" db="EMBL/GenBank/DDBJ databases">
        <title>Genomic Encyclopedia of Archaeal and Bacterial Type Strains, Phase II (KMG-II): from individual species to whole genera.</title>
        <authorList>
            <person name="Goeker M."/>
        </authorList>
    </citation>
    <scope>NUCLEOTIDE SEQUENCE [LARGE SCALE GENOMIC DNA]</scope>
    <source>
        <strain evidence="1 2">DSM 18101</strain>
    </source>
</reference>
<evidence type="ECO:0000313" key="1">
    <source>
        <dbReference type="EMBL" id="RZU42408.1"/>
    </source>
</evidence>
<dbReference type="RefSeq" id="WP_130420194.1">
    <property type="nucleotide sequence ID" value="NZ_SHKW01000001.1"/>
</dbReference>
<gene>
    <name evidence="1" type="ORF">BDD14_3985</name>
</gene>
<evidence type="ECO:0000313" key="2">
    <source>
        <dbReference type="Proteomes" id="UP000292958"/>
    </source>
</evidence>
<dbReference type="OrthoDB" id="284135at2"/>
<comment type="caution">
    <text evidence="1">The sequence shown here is derived from an EMBL/GenBank/DDBJ whole genome shotgun (WGS) entry which is preliminary data.</text>
</comment>
<sequence>MFTESPDQLLEKLPSLGKAQLKELWQKSFSRPPSPRLRRELMLPILAFRLQEISHGGLKEEAQTSLKQAISSLPLKGHAAPRKLRAGTRIVREWKGKVHEVMITDEGFEYEGQAFKSLSPIACRITGTHWSGPAFFGTKGKKS</sequence>
<dbReference type="AlphaFoldDB" id="A0A4Q7YXF2"/>
<dbReference type="EMBL" id="SHKW01000001">
    <property type="protein sequence ID" value="RZU42408.1"/>
    <property type="molecule type" value="Genomic_DNA"/>
</dbReference>
<proteinExistence type="predicted"/>
<protein>
    <submittedName>
        <fullName evidence="1">DUF2924 family protein</fullName>
    </submittedName>
</protein>
<organism evidence="1 2">
    <name type="scientific">Edaphobacter modestus</name>
    <dbReference type="NCBI Taxonomy" id="388466"/>
    <lineage>
        <taxon>Bacteria</taxon>
        <taxon>Pseudomonadati</taxon>
        <taxon>Acidobacteriota</taxon>
        <taxon>Terriglobia</taxon>
        <taxon>Terriglobales</taxon>
        <taxon>Acidobacteriaceae</taxon>
        <taxon>Edaphobacter</taxon>
    </lineage>
</organism>
<keyword evidence="2" id="KW-1185">Reference proteome</keyword>
<dbReference type="Proteomes" id="UP000292958">
    <property type="component" value="Unassembled WGS sequence"/>
</dbReference>